<gene>
    <name evidence="1" type="ORF">FNH09_11445</name>
</gene>
<sequence length="133" mass="13668">MIESAARHAQTVVRAVVPAAARAVPRTDSVPGSRMLVNARSPSRRISEGISSTRAVRAANPWAGAITTRATAAPHDLPLGVAGPAAATAHVERGPAAREGAFEIHRYADETAARRAGADRRVHGAAVVTADGP</sequence>
<accession>A0A5N8V9D3</accession>
<dbReference type="Proteomes" id="UP000325849">
    <property type="component" value="Unassembled WGS sequence"/>
</dbReference>
<name>A0A5N8V9D3_9ACTN</name>
<comment type="caution">
    <text evidence="1">The sequence shown here is derived from an EMBL/GenBank/DDBJ whole genome shotgun (WGS) entry which is preliminary data.</text>
</comment>
<dbReference type="EMBL" id="VJZD01000034">
    <property type="protein sequence ID" value="MPY31880.1"/>
    <property type="molecule type" value="Genomic_DNA"/>
</dbReference>
<proteinExistence type="predicted"/>
<dbReference type="AlphaFoldDB" id="A0A5N8V9D3"/>
<protein>
    <submittedName>
        <fullName evidence="1">Uncharacterized protein</fullName>
    </submittedName>
</protein>
<dbReference type="RefSeq" id="WP_162468423.1">
    <property type="nucleotide sequence ID" value="NZ_VJZD01000034.1"/>
</dbReference>
<organism evidence="1 2">
    <name type="scientific">Streptomyces adustus</name>
    <dbReference type="NCBI Taxonomy" id="1609272"/>
    <lineage>
        <taxon>Bacteria</taxon>
        <taxon>Bacillati</taxon>
        <taxon>Actinomycetota</taxon>
        <taxon>Actinomycetes</taxon>
        <taxon>Kitasatosporales</taxon>
        <taxon>Streptomycetaceae</taxon>
        <taxon>Streptomyces</taxon>
    </lineage>
</organism>
<evidence type="ECO:0000313" key="1">
    <source>
        <dbReference type="EMBL" id="MPY31880.1"/>
    </source>
</evidence>
<reference evidence="1 2" key="1">
    <citation type="submission" date="2019-07" db="EMBL/GenBank/DDBJ databases">
        <title>New species of Amycolatopsis and Streptomyces.</title>
        <authorList>
            <person name="Duangmal K."/>
            <person name="Teo W.F.A."/>
            <person name="Lipun K."/>
        </authorList>
    </citation>
    <scope>NUCLEOTIDE SEQUENCE [LARGE SCALE GENOMIC DNA]</scope>
    <source>
        <strain evidence="1 2">NBRC 109810</strain>
    </source>
</reference>
<keyword evidence="2" id="KW-1185">Reference proteome</keyword>
<evidence type="ECO:0000313" key="2">
    <source>
        <dbReference type="Proteomes" id="UP000325849"/>
    </source>
</evidence>